<dbReference type="Gene3D" id="3.40.50.970">
    <property type="match status" value="1"/>
</dbReference>
<evidence type="ECO:0000313" key="4">
    <source>
        <dbReference type="Proteomes" id="UP000741360"/>
    </source>
</evidence>
<organism evidence="3 4">
    <name type="scientific">Tectimicrobiota bacterium</name>
    <dbReference type="NCBI Taxonomy" id="2528274"/>
    <lineage>
        <taxon>Bacteria</taxon>
        <taxon>Pseudomonadati</taxon>
        <taxon>Nitrospinota/Tectimicrobiota group</taxon>
        <taxon>Candidatus Tectimicrobiota</taxon>
    </lineage>
</organism>
<comment type="caution">
    <text evidence="3">The sequence shown here is derived from an EMBL/GenBank/DDBJ whole genome shotgun (WGS) entry which is preliminary data.</text>
</comment>
<feature type="domain" description="Thiamine pyrophosphate enzyme TPP-binding" evidence="2">
    <location>
        <begin position="54"/>
        <end position="197"/>
    </location>
</feature>
<dbReference type="Pfam" id="PF02775">
    <property type="entry name" value="TPP_enzyme_C"/>
    <property type="match status" value="1"/>
</dbReference>
<sequence>MFVYEEYMREEMFPLIWCKGCGNGIITKSILRAIDRLKIQKDDVAMVSGIGCAGRLPGYVDFNTLHTTHGRPLAFATGVKLARPELKVIVITGDGDGLAIGGNHFIHACRRNIDVTCILFNNATYGMTGGQVAPTTPMGMWASTMPYGQMEPSFDACKLAEAAGASFVARGTTYHAVALEKLIVEAIQHPGFSFLEVITDCPEIYGRKNKLGDPADMLLAQKDKVVPIDQQGRYTPEQLAGKVFTKILHKHEATEYTARYQQLIDRVKVEGNGHAL</sequence>
<dbReference type="SUPFAM" id="SSF52518">
    <property type="entry name" value="Thiamin diphosphate-binding fold (THDP-binding)"/>
    <property type="match status" value="1"/>
</dbReference>
<name>A0A932M138_UNCTE</name>
<dbReference type="CDD" id="cd03375">
    <property type="entry name" value="TPP_OGFOR"/>
    <property type="match status" value="1"/>
</dbReference>
<dbReference type="InterPro" id="IPR011766">
    <property type="entry name" value="TPP_enzyme_TPP-bd"/>
</dbReference>
<evidence type="ECO:0000256" key="1">
    <source>
        <dbReference type="ARBA" id="ARBA00023002"/>
    </source>
</evidence>
<dbReference type="GO" id="GO:0030976">
    <property type="term" value="F:thiamine pyrophosphate binding"/>
    <property type="evidence" value="ECO:0007669"/>
    <property type="project" value="InterPro"/>
</dbReference>
<protein>
    <submittedName>
        <fullName evidence="3">2-oxoacid:ferredoxin oxidoreductase subunit beta</fullName>
    </submittedName>
</protein>
<dbReference type="GO" id="GO:0016625">
    <property type="term" value="F:oxidoreductase activity, acting on the aldehyde or oxo group of donors, iron-sulfur protein as acceptor"/>
    <property type="evidence" value="ECO:0007669"/>
    <property type="project" value="UniProtKB-ARBA"/>
</dbReference>
<dbReference type="InterPro" id="IPR029061">
    <property type="entry name" value="THDP-binding"/>
</dbReference>
<reference evidence="3" key="1">
    <citation type="submission" date="2020-07" db="EMBL/GenBank/DDBJ databases">
        <title>Huge and variable diversity of episymbiotic CPR bacteria and DPANN archaea in groundwater ecosystems.</title>
        <authorList>
            <person name="He C.Y."/>
            <person name="Keren R."/>
            <person name="Whittaker M."/>
            <person name="Farag I.F."/>
            <person name="Doudna J."/>
            <person name="Cate J.H.D."/>
            <person name="Banfield J.F."/>
        </authorList>
    </citation>
    <scope>NUCLEOTIDE SEQUENCE</scope>
    <source>
        <strain evidence="3">NC_groundwater_717_Ag_S-0.2um_59_8</strain>
    </source>
</reference>
<dbReference type="PANTHER" id="PTHR48084">
    <property type="entry name" value="2-OXOGLUTARATE OXIDOREDUCTASE SUBUNIT KORB-RELATED"/>
    <property type="match status" value="1"/>
</dbReference>
<proteinExistence type="predicted"/>
<dbReference type="AlphaFoldDB" id="A0A932M138"/>
<accession>A0A932M138</accession>
<dbReference type="GO" id="GO:0045333">
    <property type="term" value="P:cellular respiration"/>
    <property type="evidence" value="ECO:0007669"/>
    <property type="project" value="UniProtKB-ARBA"/>
</dbReference>
<dbReference type="GO" id="GO:0044281">
    <property type="term" value="P:small molecule metabolic process"/>
    <property type="evidence" value="ECO:0007669"/>
    <property type="project" value="UniProtKB-ARBA"/>
</dbReference>
<dbReference type="Proteomes" id="UP000741360">
    <property type="component" value="Unassembled WGS sequence"/>
</dbReference>
<keyword evidence="1" id="KW-0560">Oxidoreductase</keyword>
<dbReference type="PANTHER" id="PTHR48084:SF1">
    <property type="entry name" value="2-OXOGLUTARATE SYNTHASE SUBUNIT KORB"/>
    <property type="match status" value="1"/>
</dbReference>
<evidence type="ECO:0000259" key="2">
    <source>
        <dbReference type="Pfam" id="PF02775"/>
    </source>
</evidence>
<gene>
    <name evidence="3" type="ORF">HYY65_10360</name>
</gene>
<dbReference type="EMBL" id="JACPSX010000198">
    <property type="protein sequence ID" value="MBI3015442.1"/>
    <property type="molecule type" value="Genomic_DNA"/>
</dbReference>
<evidence type="ECO:0000313" key="3">
    <source>
        <dbReference type="EMBL" id="MBI3015442.1"/>
    </source>
</evidence>
<dbReference type="InterPro" id="IPR051457">
    <property type="entry name" value="2-oxoacid:Fd_oxidoreductase"/>
</dbReference>